<evidence type="ECO:0000256" key="4">
    <source>
        <dbReference type="ARBA" id="ARBA00022989"/>
    </source>
</evidence>
<keyword evidence="4 7" id="KW-1133">Transmembrane helix</keyword>
<evidence type="ECO:0000313" key="10">
    <source>
        <dbReference type="Proteomes" id="UP001283361"/>
    </source>
</evidence>
<evidence type="ECO:0000313" key="9">
    <source>
        <dbReference type="EMBL" id="KAK3787089.1"/>
    </source>
</evidence>
<feature type="domain" description="Amino acid transporter transmembrane" evidence="8">
    <location>
        <begin position="52"/>
        <end position="272"/>
    </location>
</feature>
<name>A0AAE1AFY8_9GAST</name>
<dbReference type="GO" id="GO:0016020">
    <property type="term" value="C:membrane"/>
    <property type="evidence" value="ECO:0007669"/>
    <property type="project" value="UniProtKB-SubCell"/>
</dbReference>
<evidence type="ECO:0000259" key="8">
    <source>
        <dbReference type="Pfam" id="PF01490"/>
    </source>
</evidence>
<dbReference type="Proteomes" id="UP001283361">
    <property type="component" value="Unassembled WGS sequence"/>
</dbReference>
<evidence type="ECO:0000256" key="6">
    <source>
        <dbReference type="SAM" id="MobiDB-lite"/>
    </source>
</evidence>
<dbReference type="AlphaFoldDB" id="A0AAE1AFY8"/>
<keyword evidence="10" id="KW-1185">Reference proteome</keyword>
<feature type="transmembrane region" description="Helical" evidence="7">
    <location>
        <begin position="55"/>
        <end position="74"/>
    </location>
</feature>
<dbReference type="EMBL" id="JAWDGP010001907">
    <property type="protein sequence ID" value="KAK3787089.1"/>
    <property type="molecule type" value="Genomic_DNA"/>
</dbReference>
<accession>A0AAE1AFY8</accession>
<keyword evidence="2" id="KW-0813">Transport</keyword>
<dbReference type="Pfam" id="PF01490">
    <property type="entry name" value="Aa_trans"/>
    <property type="match status" value="1"/>
</dbReference>
<feature type="transmembrane region" description="Helical" evidence="7">
    <location>
        <begin position="140"/>
        <end position="161"/>
    </location>
</feature>
<feature type="region of interest" description="Disordered" evidence="6">
    <location>
        <begin position="1"/>
        <end position="50"/>
    </location>
</feature>
<proteinExistence type="predicted"/>
<evidence type="ECO:0000256" key="2">
    <source>
        <dbReference type="ARBA" id="ARBA00022448"/>
    </source>
</evidence>
<protein>
    <recommendedName>
        <fullName evidence="8">Amino acid transporter transmembrane domain-containing protein</fullName>
    </recommendedName>
</protein>
<reference evidence="9" key="1">
    <citation type="journal article" date="2023" name="G3 (Bethesda)">
        <title>A reference genome for the long-term kleptoplast-retaining sea slug Elysia crispata morphotype clarki.</title>
        <authorList>
            <person name="Eastman K.E."/>
            <person name="Pendleton A.L."/>
            <person name="Shaikh M.A."/>
            <person name="Suttiyut T."/>
            <person name="Ogas R."/>
            <person name="Tomko P."/>
            <person name="Gavelis G."/>
            <person name="Widhalm J.R."/>
            <person name="Wisecaver J.H."/>
        </authorList>
    </citation>
    <scope>NUCLEOTIDE SEQUENCE</scope>
    <source>
        <strain evidence="9">ECLA1</strain>
    </source>
</reference>
<dbReference type="PANTHER" id="PTHR48017">
    <property type="entry name" value="OS05G0424000 PROTEIN-RELATED"/>
    <property type="match status" value="1"/>
</dbReference>
<feature type="transmembrane region" description="Helical" evidence="7">
    <location>
        <begin position="201"/>
        <end position="225"/>
    </location>
</feature>
<comment type="subcellular location">
    <subcellularLocation>
        <location evidence="1">Membrane</location>
    </subcellularLocation>
</comment>
<keyword evidence="5 7" id="KW-0472">Membrane</keyword>
<evidence type="ECO:0000256" key="1">
    <source>
        <dbReference type="ARBA" id="ARBA00004370"/>
    </source>
</evidence>
<comment type="caution">
    <text evidence="9">The sequence shown here is derived from an EMBL/GenBank/DDBJ whole genome shotgun (WGS) entry which is preliminary data.</text>
</comment>
<feature type="compositionally biased region" description="Basic and acidic residues" evidence="6">
    <location>
        <begin position="1"/>
        <end position="11"/>
    </location>
</feature>
<organism evidence="9 10">
    <name type="scientific">Elysia crispata</name>
    <name type="common">lettuce slug</name>
    <dbReference type="NCBI Taxonomy" id="231223"/>
    <lineage>
        <taxon>Eukaryota</taxon>
        <taxon>Metazoa</taxon>
        <taxon>Spiralia</taxon>
        <taxon>Lophotrochozoa</taxon>
        <taxon>Mollusca</taxon>
        <taxon>Gastropoda</taxon>
        <taxon>Heterobranchia</taxon>
        <taxon>Euthyneura</taxon>
        <taxon>Panpulmonata</taxon>
        <taxon>Sacoglossa</taxon>
        <taxon>Placobranchoidea</taxon>
        <taxon>Plakobranchidae</taxon>
        <taxon>Elysia</taxon>
    </lineage>
</organism>
<evidence type="ECO:0000256" key="3">
    <source>
        <dbReference type="ARBA" id="ARBA00022692"/>
    </source>
</evidence>
<feature type="transmembrane region" description="Helical" evidence="7">
    <location>
        <begin position="173"/>
        <end position="195"/>
    </location>
</feature>
<evidence type="ECO:0000256" key="5">
    <source>
        <dbReference type="ARBA" id="ARBA00023136"/>
    </source>
</evidence>
<feature type="transmembrane region" description="Helical" evidence="7">
    <location>
        <begin position="86"/>
        <end position="110"/>
    </location>
</feature>
<gene>
    <name evidence="9" type="ORF">RRG08_013466</name>
</gene>
<sequence length="298" mass="32779">MPESQTKEKSRILAPDTKTNQHPLWKLNVQGKDKPDDDDDEDVDISSSRPHGMNVMTTAVFIVGQVAGCGVLALPKALNDTGWIGLAVIVMIAGVSVYTGVLLGRCWILLRERRSLSLDHEARQPYPAIGQAAFGKHCRWLVSFCVDFTCFGATVVFLLLASQNIEQLLARSGLEISFCVWLTIVAAVLCPLSWLGTPKDFWQIGLMAALTTAIACLMILVQLVIDAPEMPRAFHGPIQAEDFLASFGIISFGLTGHESFPTIQVDMRRPESCGESIHAYRAINQYRVATRPKGPHYI</sequence>
<evidence type="ECO:0000256" key="7">
    <source>
        <dbReference type="SAM" id="Phobius"/>
    </source>
</evidence>
<keyword evidence="3 7" id="KW-0812">Transmembrane</keyword>
<dbReference type="InterPro" id="IPR013057">
    <property type="entry name" value="AA_transpt_TM"/>
</dbReference>